<gene>
    <name evidence="5" type="ORF">GA0061098_10652</name>
</gene>
<dbReference type="CDD" id="cd08502">
    <property type="entry name" value="PBP2_NikA_DppA_OppA_like_16"/>
    <property type="match status" value="1"/>
</dbReference>
<feature type="domain" description="Solute-binding protein family 5" evidence="4">
    <location>
        <begin position="75"/>
        <end position="427"/>
    </location>
</feature>
<comment type="similarity">
    <text evidence="2">Belongs to the bacterial solute-binding protein 5 family.</text>
</comment>
<dbReference type="Pfam" id="PF00496">
    <property type="entry name" value="SBP_bac_5"/>
    <property type="match status" value="1"/>
</dbReference>
<evidence type="ECO:0000256" key="1">
    <source>
        <dbReference type="ARBA" id="ARBA00004418"/>
    </source>
</evidence>
<comment type="subcellular location">
    <subcellularLocation>
        <location evidence="1">Periplasm</location>
    </subcellularLocation>
</comment>
<evidence type="ECO:0000313" key="5">
    <source>
        <dbReference type="EMBL" id="SCB55999.1"/>
    </source>
</evidence>
<dbReference type="InterPro" id="IPR023765">
    <property type="entry name" value="SBP_5_CS"/>
</dbReference>
<dbReference type="Gene3D" id="3.10.105.10">
    <property type="entry name" value="Dipeptide-binding Protein, Domain 3"/>
    <property type="match status" value="1"/>
</dbReference>
<organism evidence="5 6">
    <name type="scientific">Bradyrhizobium shewense</name>
    <dbReference type="NCBI Taxonomy" id="1761772"/>
    <lineage>
        <taxon>Bacteria</taxon>
        <taxon>Pseudomonadati</taxon>
        <taxon>Pseudomonadota</taxon>
        <taxon>Alphaproteobacteria</taxon>
        <taxon>Hyphomicrobiales</taxon>
        <taxon>Nitrobacteraceae</taxon>
        <taxon>Bradyrhizobium</taxon>
    </lineage>
</organism>
<evidence type="ECO:0000313" key="6">
    <source>
        <dbReference type="Proteomes" id="UP000199184"/>
    </source>
</evidence>
<evidence type="ECO:0000259" key="4">
    <source>
        <dbReference type="Pfam" id="PF00496"/>
    </source>
</evidence>
<keyword evidence="6" id="KW-1185">Reference proteome</keyword>
<proteinExistence type="inferred from homology"/>
<dbReference type="PANTHER" id="PTHR30290">
    <property type="entry name" value="PERIPLASMIC BINDING COMPONENT OF ABC TRANSPORTER"/>
    <property type="match status" value="1"/>
</dbReference>
<dbReference type="GO" id="GO:1904680">
    <property type="term" value="F:peptide transmembrane transporter activity"/>
    <property type="evidence" value="ECO:0007669"/>
    <property type="project" value="TreeGrafter"/>
</dbReference>
<dbReference type="PROSITE" id="PS51318">
    <property type="entry name" value="TAT"/>
    <property type="match status" value="1"/>
</dbReference>
<dbReference type="PROSITE" id="PS01040">
    <property type="entry name" value="SBP_BACTERIAL_5"/>
    <property type="match status" value="1"/>
</dbReference>
<accession>A0A1C3XUV2</accession>
<dbReference type="InterPro" id="IPR000914">
    <property type="entry name" value="SBP_5_dom"/>
</dbReference>
<dbReference type="InterPro" id="IPR006311">
    <property type="entry name" value="TAT_signal"/>
</dbReference>
<sequence>MTISRRNLVKGGAAGAAFSVPSILRGQTAPSAKRTVKMQNGNITNFDPYSNSTYHTVDHGLAIYDMLFALDSKFTPQPQMVGKWRVSEDKKTYTFELRDGLGFHDGTSVTAADCVASIRRWGQTASGKLVMERTRDVSKKDDKTFTVALREPLELLVDQMASSTSYLLFIMREKDADRPPTQPVTTHIGSGPFKFNEALFRPGVRYIYDRNEKYVPRQESPSGLAGGKIVKVDRANWESLNDVQTALAALQAGELDFVSDPLAEFYPMIENDPNLVLEDLHKSGDNYYLGINFLQKPFDNVKARQALLHLVDQDAYMRVLNPNPKYNRPITSLFGTDTPYVNDVNTGWYKKGGDPEKAKQLLKEAGYAGEKVIILQPANWLQGSNVAQLLALTLRNIGVNTELAPSNWAALVERLSNKGGVESGGWSIFPTSAIDIGFGAPLSAEQLVMNGTARGWRKNDEYEALRAQWADSALEERKVLARKMQSLWWDTVGFVFLGQTITPIARRKTLTGLISYPALLPMWNMQQGA</sequence>
<dbReference type="EMBL" id="FMAI01000065">
    <property type="protein sequence ID" value="SCB55999.1"/>
    <property type="molecule type" value="Genomic_DNA"/>
</dbReference>
<keyword evidence="3" id="KW-0732">Signal</keyword>
<dbReference type="GO" id="GO:0015833">
    <property type="term" value="P:peptide transport"/>
    <property type="evidence" value="ECO:0007669"/>
    <property type="project" value="TreeGrafter"/>
</dbReference>
<evidence type="ECO:0000256" key="3">
    <source>
        <dbReference type="ARBA" id="ARBA00022729"/>
    </source>
</evidence>
<dbReference type="RefSeq" id="WP_091967966.1">
    <property type="nucleotide sequence ID" value="NZ_FMAI01000065.1"/>
</dbReference>
<dbReference type="AlphaFoldDB" id="A0A1C3XUV2"/>
<dbReference type="Gene3D" id="3.40.190.10">
    <property type="entry name" value="Periplasmic binding protein-like II"/>
    <property type="match status" value="1"/>
</dbReference>
<dbReference type="InterPro" id="IPR039424">
    <property type="entry name" value="SBP_5"/>
</dbReference>
<dbReference type="Gene3D" id="3.90.76.10">
    <property type="entry name" value="Dipeptide-binding Protein, Domain 1"/>
    <property type="match status" value="1"/>
</dbReference>
<protein>
    <submittedName>
        <fullName evidence="5">Peptide/nickel transport system substrate-binding protein</fullName>
    </submittedName>
</protein>
<dbReference type="SUPFAM" id="SSF53850">
    <property type="entry name" value="Periplasmic binding protein-like II"/>
    <property type="match status" value="1"/>
</dbReference>
<dbReference type="PANTHER" id="PTHR30290:SF38">
    <property type="entry name" value="D,D-DIPEPTIDE-BINDING PERIPLASMIC PROTEIN DDPA-RELATED"/>
    <property type="match status" value="1"/>
</dbReference>
<dbReference type="Proteomes" id="UP000199184">
    <property type="component" value="Unassembled WGS sequence"/>
</dbReference>
<reference evidence="6" key="1">
    <citation type="submission" date="2016-08" db="EMBL/GenBank/DDBJ databases">
        <authorList>
            <person name="Varghese N."/>
            <person name="Submissions Spin"/>
        </authorList>
    </citation>
    <scope>NUCLEOTIDE SEQUENCE [LARGE SCALE GENOMIC DNA]</scope>
    <source>
        <strain evidence="6">ERR11</strain>
    </source>
</reference>
<name>A0A1C3XUV2_9BRAD</name>
<evidence type="ECO:0000256" key="2">
    <source>
        <dbReference type="ARBA" id="ARBA00005695"/>
    </source>
</evidence>